<evidence type="ECO:0000256" key="7">
    <source>
        <dbReference type="ARBA" id="ARBA00045448"/>
    </source>
</evidence>
<evidence type="ECO:0000313" key="11">
    <source>
        <dbReference type="EMBL" id="KAH6594461.1"/>
    </source>
</evidence>
<feature type="region of interest" description="Disordered" evidence="8">
    <location>
        <begin position="1"/>
        <end position="54"/>
    </location>
</feature>
<sequence length="1097" mass="123667">MSHRLPQRPNDEYQLGSPGTHRRTLSQSPFEPHPSASVPSNAAAAAATSSTMSRHNSLGEIHTIVGSANIASNRPLLMSPGECSRTSVCGSPTTIGPVGGGSGAAATQMHPPLSRLDQVDEYVLEDPSNVVHLLPSIASYLEHICISAPESCKEIWVALKPLLQNLQDTEYQAKLRQLYRPSSPVCEPKSYTFTNVHGEEWHDDYAWLNDRTSQEVLDYIEAENKYSESRLEDTKPLQKLLYREFVSRRDEGQETPRVVLADGWAYFSKKIPGKEYNVHCRVSDQGIEETYLDENELTNSEEFRDASCFRIGFLKHSPDGRMIAYGVDSSGNERYTVYFMVVETTQMLPDRIQDAYEDFEFSYDGSCAYYTVLDEYERAYELRRHRIGTSVSEDHVLYHEEDEMFYLALTTTSSGSYIILNSSAQITSEVRYISAHDNDDTLHLLFPRKENIQYTCDSHNDYFYILTNQDAKNNWLYRIPVPSSSGSNVDPTVDLLDQLETVIEHRDFVLIEDFELRQNHLIVYERSNCLQNVRIVDISCSGFSNYHYISFSEVVYSLLPGSLDEEVADLTKISQFTTNILRFTYTSFVQPKQVVDYNMDLRTMAVVHEENVGGLYPYDQSAYSSRRLFATGVDGTAIPISIVFRRDLIGMNMNPPQVNPVLLHSYGAYGCPTNPVFSSSRLSLLDRGFIYAIAHIRGGADMGNGWYEEGKLSKKPNTFYDFCSVAEHLIKEGYTEPSKLAIYGRSAGGLLIGAVVTMRPDLFAAALTEVPFVDVINTMFDSSIPWTAFEYEEWGNPNDKEIYNVMKTYCPYTNVNGTQLADYKYPHLLVVGGMNDPRVAFFEPLKWVAKMRGERRKARQMRLAEMAAHKTTPSAHYPYDTSNSNVNNGESGSGGGGEGSDGDDSINKKPRGCSTDISLDCLKDSTSQAEIPGQYPMKSSAERMLLLRIDDAGHGGNSGQYSYLEDLAFEYAFLISTLGVSAKPFHLVNGGITSYDAILSPISIHASESARGQMMMTQGDLILEREGNARFDSGQPIDDRLLRQPQEGAETRLANIHLHENRKRRGIKEEEEKSIHRVNPKNDRGQRRLFQWLHNWF</sequence>
<evidence type="ECO:0000256" key="8">
    <source>
        <dbReference type="SAM" id="MobiDB-lite"/>
    </source>
</evidence>
<dbReference type="InterPro" id="IPR023302">
    <property type="entry name" value="Pept_S9A_N"/>
</dbReference>
<reference evidence="11 12" key="1">
    <citation type="submission" date="2021-02" db="EMBL/GenBank/DDBJ databases">
        <title>Variation within the Batrachochytrium salamandrivorans European outbreak.</title>
        <authorList>
            <person name="Kelly M."/>
            <person name="Pasmans F."/>
            <person name="Shea T.P."/>
            <person name="Munoz J.F."/>
            <person name="Carranza S."/>
            <person name="Cuomo C.A."/>
            <person name="Martel A."/>
        </authorList>
    </citation>
    <scope>NUCLEOTIDE SEQUENCE [LARGE SCALE GENOMIC DNA]</scope>
    <source>
        <strain evidence="11 12">AMFP18/2</strain>
    </source>
</reference>
<dbReference type="SUPFAM" id="SSF53474">
    <property type="entry name" value="alpha/beta-Hydrolases"/>
    <property type="match status" value="1"/>
</dbReference>
<dbReference type="SUPFAM" id="SSF50993">
    <property type="entry name" value="Peptidase/esterase 'gauge' domain"/>
    <property type="match status" value="1"/>
</dbReference>
<dbReference type="InterPro" id="IPR051543">
    <property type="entry name" value="Serine_Peptidase_S9A"/>
</dbReference>
<comment type="similarity">
    <text evidence="1">Belongs to the peptidase S9A family.</text>
</comment>
<name>A0ABQ8FCK7_9FUNG</name>
<feature type="region of interest" description="Disordered" evidence="8">
    <location>
        <begin position="868"/>
        <end position="910"/>
    </location>
</feature>
<feature type="compositionally biased region" description="Low complexity" evidence="8">
    <location>
        <begin position="35"/>
        <end position="53"/>
    </location>
</feature>
<proteinExistence type="inferred from homology"/>
<keyword evidence="4" id="KW-0720">Serine protease</keyword>
<keyword evidence="3" id="KW-0378">Hydrolase</keyword>
<comment type="function">
    <text evidence="7">Serine peptidase whose precise substrate specificity remains unclear. Does not cleave peptides after a arginine or lysine residue. Regulates trans-Golgi network morphology and sorting by regulating the membrane binding of the AP-1 complex. May play a role in the regulation of synaptic vesicle exocytosis.</text>
</comment>
<dbReference type="Proteomes" id="UP001648503">
    <property type="component" value="Unassembled WGS sequence"/>
</dbReference>
<dbReference type="Gene3D" id="2.130.10.120">
    <property type="entry name" value="Prolyl oligopeptidase, N-terminal domain"/>
    <property type="match status" value="1"/>
</dbReference>
<dbReference type="EMBL" id="JAFCIX010000335">
    <property type="protein sequence ID" value="KAH6594461.1"/>
    <property type="molecule type" value="Genomic_DNA"/>
</dbReference>
<evidence type="ECO:0000256" key="3">
    <source>
        <dbReference type="ARBA" id="ARBA00022801"/>
    </source>
</evidence>
<evidence type="ECO:0000256" key="6">
    <source>
        <dbReference type="ARBA" id="ARBA00042165"/>
    </source>
</evidence>
<dbReference type="Gene3D" id="3.40.50.1820">
    <property type="entry name" value="alpha/beta hydrolase"/>
    <property type="match status" value="1"/>
</dbReference>
<evidence type="ECO:0000259" key="9">
    <source>
        <dbReference type="Pfam" id="PF00326"/>
    </source>
</evidence>
<dbReference type="PRINTS" id="PR00862">
    <property type="entry name" value="PROLIGOPTASE"/>
</dbReference>
<evidence type="ECO:0000256" key="2">
    <source>
        <dbReference type="ARBA" id="ARBA00022670"/>
    </source>
</evidence>
<dbReference type="Pfam" id="PF02897">
    <property type="entry name" value="Peptidase_S9_N"/>
    <property type="match status" value="1"/>
</dbReference>
<evidence type="ECO:0000256" key="4">
    <source>
        <dbReference type="ARBA" id="ARBA00022825"/>
    </source>
</evidence>
<keyword evidence="2" id="KW-0645">Protease</keyword>
<dbReference type="InterPro" id="IPR001375">
    <property type="entry name" value="Peptidase_S9_cat"/>
</dbReference>
<feature type="domain" description="Peptidase S9A N-terminal" evidence="10">
    <location>
        <begin position="192"/>
        <end position="604"/>
    </location>
</feature>
<keyword evidence="12" id="KW-1185">Reference proteome</keyword>
<dbReference type="InterPro" id="IPR029058">
    <property type="entry name" value="AB_hydrolase_fold"/>
</dbReference>
<protein>
    <recommendedName>
        <fullName evidence="5">Prolyl endopeptidase-like</fullName>
    </recommendedName>
    <alternativeName>
        <fullName evidence="6">Prolylendopeptidase-like</fullName>
    </alternativeName>
</protein>
<evidence type="ECO:0000313" key="12">
    <source>
        <dbReference type="Proteomes" id="UP001648503"/>
    </source>
</evidence>
<evidence type="ECO:0000256" key="5">
    <source>
        <dbReference type="ARBA" id="ARBA00039290"/>
    </source>
</evidence>
<accession>A0ABQ8FCK7</accession>
<organism evidence="11 12">
    <name type="scientific">Batrachochytrium salamandrivorans</name>
    <dbReference type="NCBI Taxonomy" id="1357716"/>
    <lineage>
        <taxon>Eukaryota</taxon>
        <taxon>Fungi</taxon>
        <taxon>Fungi incertae sedis</taxon>
        <taxon>Chytridiomycota</taxon>
        <taxon>Chytridiomycota incertae sedis</taxon>
        <taxon>Chytridiomycetes</taxon>
        <taxon>Rhizophydiales</taxon>
        <taxon>Rhizophydiales incertae sedis</taxon>
        <taxon>Batrachochytrium</taxon>
    </lineage>
</organism>
<dbReference type="PANTHER" id="PTHR11757">
    <property type="entry name" value="PROTEASE FAMILY S9A OLIGOPEPTIDASE"/>
    <property type="match status" value="1"/>
</dbReference>
<comment type="caution">
    <text evidence="11">The sequence shown here is derived from an EMBL/GenBank/DDBJ whole genome shotgun (WGS) entry which is preliminary data.</text>
</comment>
<dbReference type="PANTHER" id="PTHR11757:SF19">
    <property type="entry name" value="PROLYL ENDOPEPTIDASE-LIKE"/>
    <property type="match status" value="1"/>
</dbReference>
<evidence type="ECO:0000259" key="10">
    <source>
        <dbReference type="Pfam" id="PF02897"/>
    </source>
</evidence>
<feature type="domain" description="Peptidase S9 prolyl oligopeptidase catalytic" evidence="9">
    <location>
        <begin position="677"/>
        <end position="871"/>
    </location>
</feature>
<gene>
    <name evidence="11" type="ORF">BASA50_006708</name>
</gene>
<dbReference type="InterPro" id="IPR002470">
    <property type="entry name" value="Peptidase_S9A"/>
</dbReference>
<evidence type="ECO:0000256" key="1">
    <source>
        <dbReference type="ARBA" id="ARBA00005228"/>
    </source>
</evidence>
<dbReference type="Pfam" id="PF00326">
    <property type="entry name" value="Peptidase_S9"/>
    <property type="match status" value="1"/>
</dbReference>